<evidence type="ECO:0000313" key="5">
    <source>
        <dbReference type="Proteomes" id="UP000826234"/>
    </source>
</evidence>
<comment type="caution">
    <text evidence="4">The sequence shown here is derived from an EMBL/GenBank/DDBJ whole genome shotgun (WGS) entry which is preliminary data.</text>
</comment>
<organism evidence="4 5">
    <name type="scientific">Phrynosoma platyrhinos</name>
    <name type="common">Desert horned lizard</name>
    <dbReference type="NCBI Taxonomy" id="52577"/>
    <lineage>
        <taxon>Eukaryota</taxon>
        <taxon>Metazoa</taxon>
        <taxon>Chordata</taxon>
        <taxon>Craniata</taxon>
        <taxon>Vertebrata</taxon>
        <taxon>Euteleostomi</taxon>
        <taxon>Lepidosauria</taxon>
        <taxon>Squamata</taxon>
        <taxon>Bifurcata</taxon>
        <taxon>Unidentata</taxon>
        <taxon>Episquamata</taxon>
        <taxon>Toxicofera</taxon>
        <taxon>Iguania</taxon>
        <taxon>Phrynosomatidae</taxon>
        <taxon>Phrynosomatinae</taxon>
        <taxon>Phrynosoma</taxon>
    </lineage>
</organism>
<feature type="region of interest" description="Disordered" evidence="3">
    <location>
        <begin position="50"/>
        <end position="99"/>
    </location>
</feature>
<keyword evidence="5" id="KW-1185">Reference proteome</keyword>
<proteinExistence type="predicted"/>
<evidence type="ECO:0008006" key="6">
    <source>
        <dbReference type="Google" id="ProtNLM"/>
    </source>
</evidence>
<dbReference type="Proteomes" id="UP000826234">
    <property type="component" value="Unassembled WGS sequence"/>
</dbReference>
<sequence length="323" mass="36962">MNLANPCSREETPLEDVDRMSMEYRVLMAYAQRRLFASEYGQLLQREAKGLEGSSLSSEDMKAVRSASKEKTQGLFSEDQEQPCQKRSKKKKEKKKKKSKWERLLFPSCLKAQTREDPRQTPSERNGCVLRFERGVGSEPVLTQEMKDDLSIILVADRLAEIVDNSRPAEERGLKTFVRISDNDDPFFKSVLSPDNNEDKIIETIVALLRKSGDELQKKMQKDEAFSQHVSDLMSYAFFRRVADQFLEEAPACSTMDSEVQIQSTRVAFAMEVTARLTAMDRHPMNIVLGFGTRYLKENFSPWIHSQGGWVREPPSSLPASCW</sequence>
<gene>
    <name evidence="4" type="ORF">JD844_027419</name>
</gene>
<evidence type="ECO:0000256" key="3">
    <source>
        <dbReference type="SAM" id="MobiDB-lite"/>
    </source>
</evidence>
<reference evidence="4 5" key="1">
    <citation type="journal article" date="2022" name="Gigascience">
        <title>A chromosome-level genome assembly and annotation of the desert horned lizard, Phrynosoma platyrhinos, provides insight into chromosomal rearrangements among reptiles.</title>
        <authorList>
            <person name="Koochekian N."/>
            <person name="Ascanio A."/>
            <person name="Farleigh K."/>
            <person name="Card D.C."/>
            <person name="Schield D.R."/>
            <person name="Castoe T.A."/>
            <person name="Jezkova T."/>
        </authorList>
    </citation>
    <scope>NUCLEOTIDE SEQUENCE [LARGE SCALE GENOMIC DNA]</scope>
    <source>
        <strain evidence="4">NK-2021</strain>
    </source>
</reference>
<evidence type="ECO:0000313" key="4">
    <source>
        <dbReference type="EMBL" id="KAH0616375.1"/>
    </source>
</evidence>
<dbReference type="Gene3D" id="1.10.437.10">
    <property type="entry name" value="Blc2-like"/>
    <property type="match status" value="1"/>
</dbReference>
<dbReference type="InterPro" id="IPR002475">
    <property type="entry name" value="Bcl2-like"/>
</dbReference>
<feature type="compositionally biased region" description="Basic and acidic residues" evidence="3">
    <location>
        <begin position="59"/>
        <end position="72"/>
    </location>
</feature>
<dbReference type="InterPro" id="IPR036834">
    <property type="entry name" value="Bcl-2-like_sf"/>
</dbReference>
<keyword evidence="2" id="KW-0053">Apoptosis</keyword>
<accession>A0ABQ7SGA1</accession>
<dbReference type="PANTHER" id="PTHR14965">
    <property type="entry name" value="SI:CH73-248E21.1"/>
    <property type="match status" value="1"/>
</dbReference>
<dbReference type="EMBL" id="JAIPUX010005290">
    <property type="protein sequence ID" value="KAH0616375.1"/>
    <property type="molecule type" value="Genomic_DNA"/>
</dbReference>
<feature type="compositionally biased region" description="Basic residues" evidence="3">
    <location>
        <begin position="86"/>
        <end position="99"/>
    </location>
</feature>
<keyword evidence="1" id="KW-0597">Phosphoprotein</keyword>
<dbReference type="SUPFAM" id="SSF56854">
    <property type="entry name" value="Bcl-2 inhibitors of programmed cell death"/>
    <property type="match status" value="1"/>
</dbReference>
<evidence type="ECO:0000256" key="1">
    <source>
        <dbReference type="ARBA" id="ARBA00022553"/>
    </source>
</evidence>
<protein>
    <recommendedName>
        <fullName evidence="6">Apoptosis facilitator Bcl-2-like protein 14</fullName>
    </recommendedName>
</protein>
<dbReference type="PANTHER" id="PTHR14965:SF1">
    <property type="entry name" value="APOPTOSIS FACILITATOR BCL-2-LIKE PROTEIN 14"/>
    <property type="match status" value="1"/>
</dbReference>
<name>A0ABQ7SGA1_PHRPL</name>
<evidence type="ECO:0000256" key="2">
    <source>
        <dbReference type="ARBA" id="ARBA00022703"/>
    </source>
</evidence>
<dbReference type="PROSITE" id="PS50062">
    <property type="entry name" value="BCL2_FAMILY"/>
    <property type="match status" value="1"/>
</dbReference>